<protein>
    <submittedName>
        <fullName evidence="2">Uncharacterized protein</fullName>
    </submittedName>
</protein>
<feature type="compositionally biased region" description="Polar residues" evidence="1">
    <location>
        <begin position="244"/>
        <end position="253"/>
    </location>
</feature>
<dbReference type="EMBL" id="MU006788">
    <property type="protein sequence ID" value="KAF2638873.1"/>
    <property type="molecule type" value="Genomic_DNA"/>
</dbReference>
<accession>A0A6A6RWQ3</accession>
<proteinExistence type="predicted"/>
<dbReference type="Proteomes" id="UP000799753">
    <property type="component" value="Unassembled WGS sequence"/>
</dbReference>
<feature type="region of interest" description="Disordered" evidence="1">
    <location>
        <begin position="233"/>
        <end position="253"/>
    </location>
</feature>
<gene>
    <name evidence="2" type="ORF">P280DRAFT_64461</name>
</gene>
<keyword evidence="3" id="KW-1185">Reference proteome</keyword>
<evidence type="ECO:0000256" key="1">
    <source>
        <dbReference type="SAM" id="MobiDB-lite"/>
    </source>
</evidence>
<dbReference type="AlphaFoldDB" id="A0A6A6RWQ3"/>
<evidence type="ECO:0000313" key="3">
    <source>
        <dbReference type="Proteomes" id="UP000799753"/>
    </source>
</evidence>
<reference evidence="2" key="1">
    <citation type="journal article" date="2020" name="Stud. Mycol.">
        <title>101 Dothideomycetes genomes: a test case for predicting lifestyles and emergence of pathogens.</title>
        <authorList>
            <person name="Haridas S."/>
            <person name="Albert R."/>
            <person name="Binder M."/>
            <person name="Bloem J."/>
            <person name="Labutti K."/>
            <person name="Salamov A."/>
            <person name="Andreopoulos B."/>
            <person name="Baker S."/>
            <person name="Barry K."/>
            <person name="Bills G."/>
            <person name="Bluhm B."/>
            <person name="Cannon C."/>
            <person name="Castanera R."/>
            <person name="Culley D."/>
            <person name="Daum C."/>
            <person name="Ezra D."/>
            <person name="Gonzalez J."/>
            <person name="Henrissat B."/>
            <person name="Kuo A."/>
            <person name="Liang C."/>
            <person name="Lipzen A."/>
            <person name="Lutzoni F."/>
            <person name="Magnuson J."/>
            <person name="Mondo S."/>
            <person name="Nolan M."/>
            <person name="Ohm R."/>
            <person name="Pangilinan J."/>
            <person name="Park H.-J."/>
            <person name="Ramirez L."/>
            <person name="Alfaro M."/>
            <person name="Sun H."/>
            <person name="Tritt A."/>
            <person name="Yoshinaga Y."/>
            <person name="Zwiers L.-H."/>
            <person name="Turgeon B."/>
            <person name="Goodwin S."/>
            <person name="Spatafora J."/>
            <person name="Crous P."/>
            <person name="Grigoriev I."/>
        </authorList>
    </citation>
    <scope>NUCLEOTIDE SEQUENCE</scope>
    <source>
        <strain evidence="2">CBS 473.64</strain>
    </source>
</reference>
<organism evidence="2 3">
    <name type="scientific">Massarina eburnea CBS 473.64</name>
    <dbReference type="NCBI Taxonomy" id="1395130"/>
    <lineage>
        <taxon>Eukaryota</taxon>
        <taxon>Fungi</taxon>
        <taxon>Dikarya</taxon>
        <taxon>Ascomycota</taxon>
        <taxon>Pezizomycotina</taxon>
        <taxon>Dothideomycetes</taxon>
        <taxon>Pleosporomycetidae</taxon>
        <taxon>Pleosporales</taxon>
        <taxon>Massarineae</taxon>
        <taxon>Massarinaceae</taxon>
        <taxon>Massarina</taxon>
    </lineage>
</organism>
<sequence>MRSSATRSQSTAAHFQWFIANTCEKPKAGKCLFYTRGLSSTAAAYGRSNGFTTIWDMWDKSLYDNSQVKRNPIRCIMASKGEGGPMRKYFANMSKAMAFQCDGFVTVMDKNVNANNKKFSTLIQTGIWYNVEFPQLKTGGFGKKAQQIEAMSPDGKTQFTYWTRANGNAARSLEGSFNETETTNPDDMVLPAEVEQAIDDMVDEMDFDEFFARYDNENEEKHELTKRTKSPLARCVNGRGNPASAKNFNTVSW</sequence>
<name>A0A6A6RWQ3_9PLEO</name>
<dbReference type="OrthoDB" id="3658431at2759"/>
<evidence type="ECO:0000313" key="2">
    <source>
        <dbReference type="EMBL" id="KAF2638873.1"/>
    </source>
</evidence>